<dbReference type="Gene3D" id="3.30.1660.40">
    <property type="entry name" value="FlgT, N-terminal domain"/>
    <property type="match status" value="1"/>
</dbReference>
<dbReference type="RefSeq" id="WP_236631423.1">
    <property type="nucleotide sequence ID" value="NZ_CP003984.1"/>
</dbReference>
<dbReference type="AlphaFoldDB" id="A0AAN0RHN0"/>
<evidence type="ECO:0000313" key="2">
    <source>
        <dbReference type="EMBL" id="AII86363.1"/>
    </source>
</evidence>
<dbReference type="EMBL" id="CP003984">
    <property type="protein sequence ID" value="AII86363.1"/>
    <property type="molecule type" value="Genomic_DNA"/>
</dbReference>
<evidence type="ECO:0000259" key="1">
    <source>
        <dbReference type="Pfam" id="PF16548"/>
    </source>
</evidence>
<dbReference type="InterPro" id="IPR032370">
    <property type="entry name" value="FlgT_N"/>
</dbReference>
<sequence length="381" mass="41105">MRAGGQTVLRGIKYVLIAVTFIAAMPVSAEGEIKRVEAVGQAVATGAASDARLRSRALQDALYQAALKGGARINGYSVTSNAVLTSDVLVVRPDSQILDYRIVEEKVTRSTARIAIQAYVGRIDTPPACARRAVLDIGLQRPQVKLAASAPAWLIATEEVTAALLDRDINALDGVTLFEASDVSRQSQSSLAAEFDYTSLTLGVLQEAGAKAQAKTLSTTISLSGSKSSAFKNGLLVQVESKLFDPSLESAPLVRVVTRELLLNRTTPIQLVNANSRATRQEILTQIGAMARDMARDMIVQRMCQSLSAKLVLREGTLTAPFGRNDGLTRHHLAYTQGRDTPYEILEIEVLNDQSAEVRPLDSSRTSAFFAGQTVQFMELK</sequence>
<name>A0AAN0RHN0_9RHOB</name>
<accession>A0AAN0RHN0</accession>
<dbReference type="Proteomes" id="UP000028680">
    <property type="component" value="Chromosome"/>
</dbReference>
<reference evidence="2 3" key="1">
    <citation type="journal article" date="2014" name="ISME J.">
        <title>Adaptation of an abundant Roseobacter RCA organism to pelagic systems revealed by genomic and transcriptomic analyses.</title>
        <authorList>
            <person name="Voget S."/>
            <person name="Wemheuer B."/>
            <person name="Brinkhoff T."/>
            <person name="Vollmers J."/>
            <person name="Dietrich S."/>
            <person name="Giebel H.A."/>
            <person name="Beardsley C."/>
            <person name="Sardemann C."/>
            <person name="Bakenhus I."/>
            <person name="Billerbeck S."/>
            <person name="Daniel R."/>
            <person name="Simon M."/>
        </authorList>
    </citation>
    <scope>NUCLEOTIDE SEQUENCE [LARGE SCALE GENOMIC DNA]</scope>
    <source>
        <strain evidence="2 3">RCA23</strain>
    </source>
</reference>
<protein>
    <recommendedName>
        <fullName evidence="1">Flagellar assembly protein T N-terminal domain-containing protein</fullName>
    </recommendedName>
</protein>
<evidence type="ECO:0000313" key="3">
    <source>
        <dbReference type="Proteomes" id="UP000028680"/>
    </source>
</evidence>
<proteinExistence type="predicted"/>
<feature type="domain" description="Flagellar assembly protein T N-terminal" evidence="1">
    <location>
        <begin position="36"/>
        <end position="118"/>
    </location>
</feature>
<dbReference type="Pfam" id="PF16548">
    <property type="entry name" value="FlgT_N"/>
    <property type="match status" value="1"/>
</dbReference>
<dbReference type="InterPro" id="IPR038180">
    <property type="entry name" value="FlgT_N_sf"/>
</dbReference>
<organism evidence="2 3">
    <name type="scientific">Planktomarina temperata RCA23</name>
    <dbReference type="NCBI Taxonomy" id="666509"/>
    <lineage>
        <taxon>Bacteria</taxon>
        <taxon>Pseudomonadati</taxon>
        <taxon>Pseudomonadota</taxon>
        <taxon>Alphaproteobacteria</taxon>
        <taxon>Rhodobacterales</taxon>
        <taxon>Paracoccaceae</taxon>
        <taxon>Planktomarina</taxon>
    </lineage>
</organism>
<gene>
    <name evidence="2" type="ORF">RCA23_c08070</name>
</gene>
<dbReference type="KEGG" id="ptp:RCA23_c08070"/>
<keyword evidence="3" id="KW-1185">Reference proteome</keyword>